<keyword evidence="2" id="KW-0472">Membrane</keyword>
<keyword evidence="4" id="KW-1185">Reference proteome</keyword>
<reference evidence="3 4" key="2">
    <citation type="journal article" date="2016" name="Genome Announc.">
        <title>Complete Genome Sequence of Streptomyces ambofaciens DSM 40697, a Paradigm for Genome Plasticity Studies.</title>
        <authorList>
            <person name="Thibessard A."/>
            <person name="Leblond P."/>
        </authorList>
    </citation>
    <scope>NUCLEOTIDE SEQUENCE [LARGE SCALE GENOMIC DNA]</scope>
    <source>
        <strain evidence="3 4">DSM 40697</strain>
    </source>
</reference>
<keyword evidence="2" id="KW-0812">Transmembrane</keyword>
<protein>
    <recommendedName>
        <fullName evidence="5">LigA protein</fullName>
    </recommendedName>
</protein>
<evidence type="ECO:0000256" key="1">
    <source>
        <dbReference type="SAM" id="MobiDB-lite"/>
    </source>
</evidence>
<gene>
    <name evidence="3" type="ORF">SAM40697_4326</name>
</gene>
<evidence type="ECO:0000313" key="3">
    <source>
        <dbReference type="EMBL" id="ANB08284.1"/>
    </source>
</evidence>
<proteinExistence type="predicted"/>
<evidence type="ECO:0008006" key="5">
    <source>
        <dbReference type="Google" id="ProtNLM"/>
    </source>
</evidence>
<feature type="transmembrane region" description="Helical" evidence="2">
    <location>
        <begin position="50"/>
        <end position="71"/>
    </location>
</feature>
<dbReference type="RefSeq" id="WP_063482957.1">
    <property type="nucleotide sequence ID" value="NZ_CP012949.1"/>
</dbReference>
<dbReference type="Proteomes" id="UP000076720">
    <property type="component" value="Chromosome"/>
</dbReference>
<sequence length="418" mass="44014">MPESRPQEPFEARIAAALRETGDRFETDRSALAAAGEARGRRRLRLRQRVAVVGGAAGIAAAGVGGSLLVVPGDAPDTRRAPAAASSATASVTPAPAPASGDRILHALKELLPRGEFSQEDARGTDHRLGPSARLVYDDGAGAAAIGLSLRRIEPGSREARESTRCPDRALVPYDTCTTSRLPDGSVLMLFQGYEYPDRRADTKWWNAELVTAEGQHVSLNEWNAPAEKGAEVSRPEPPLTPEQLKEVVSAGVWRGVVDAIPAPKEPTTSPSAPPEEPGDTVGATLARLMPEGVKVVGKGGQETEYAYVVVDDGEGGSLVQVNVQHGMDDVADQLYGSAETLPDGTLLAVDQGPGDEAVPGGVMWTVDTLRPGDDGFRVVVSAFNHATLQGAPTRPAPALTVGQLREIALSPEWDAMR</sequence>
<organism evidence="3 4">
    <name type="scientific">Streptomyces ambofaciens</name>
    <dbReference type="NCBI Taxonomy" id="1889"/>
    <lineage>
        <taxon>Bacteria</taxon>
        <taxon>Bacillati</taxon>
        <taxon>Actinomycetota</taxon>
        <taxon>Actinomycetes</taxon>
        <taxon>Kitasatosporales</taxon>
        <taxon>Streptomycetaceae</taxon>
        <taxon>Streptomyces</taxon>
    </lineage>
</organism>
<feature type="region of interest" description="Disordered" evidence="1">
    <location>
        <begin position="77"/>
        <end position="100"/>
    </location>
</feature>
<feature type="compositionally biased region" description="Low complexity" evidence="1">
    <location>
        <begin position="81"/>
        <end position="100"/>
    </location>
</feature>
<evidence type="ECO:0000256" key="2">
    <source>
        <dbReference type="SAM" id="Phobius"/>
    </source>
</evidence>
<dbReference type="EMBL" id="CP012949">
    <property type="protein sequence ID" value="ANB08284.1"/>
    <property type="molecule type" value="Genomic_DNA"/>
</dbReference>
<evidence type="ECO:0000313" key="4">
    <source>
        <dbReference type="Proteomes" id="UP000076720"/>
    </source>
</evidence>
<name>A0ABM6B3T9_STRAM</name>
<keyword evidence="2" id="KW-1133">Transmembrane helix</keyword>
<reference evidence="4" key="1">
    <citation type="submission" date="2015-10" db="EMBL/GenBank/DDBJ databases">
        <title>Complete genome sequence of Streptomyces ambofaciens DSM 40697.</title>
        <authorList>
            <person name="Thibessard A."/>
            <person name="Leblond P."/>
        </authorList>
    </citation>
    <scope>NUCLEOTIDE SEQUENCE [LARGE SCALE GENOMIC DNA]</scope>
    <source>
        <strain evidence="4">DSM 40697</strain>
    </source>
</reference>
<accession>A0ABM6B3T9</accession>